<reference evidence="1 2" key="1">
    <citation type="submission" date="2019-10" db="EMBL/GenBank/DDBJ databases">
        <title>Epibacterium sp. nov., isolated from seawater.</title>
        <authorList>
            <person name="Zhang X."/>
            <person name="Li N."/>
        </authorList>
    </citation>
    <scope>NUCLEOTIDE SEQUENCE [LARGE SCALE GENOMIC DNA]</scope>
    <source>
        <strain evidence="1 2">SM1969</strain>
    </source>
</reference>
<gene>
    <name evidence="1" type="ORF">GG681_01090</name>
</gene>
<dbReference type="AlphaFoldDB" id="A0A844AMP6"/>
<accession>A0A844AMP6</accession>
<dbReference type="Proteomes" id="UP000436694">
    <property type="component" value="Unassembled WGS sequence"/>
</dbReference>
<sequence>MPQSAIFRVADLSQNAPTAFDLRPDDESCQAMAAELGLNDLRKVRFSGEIRAKGKRDWELIATLGATIGQTCVVSLEPMKTRIDEKVSRVFIAHLPEVDGEEVEMPEDDNIEQLGAEIDVFVVMQEALSLEVPEFPRKDGVELGESVFAEPGIKPMRDEDARPFAGLAALKDALSKDE</sequence>
<evidence type="ECO:0000313" key="1">
    <source>
        <dbReference type="EMBL" id="MQY41223.1"/>
    </source>
</evidence>
<dbReference type="Pfam" id="PF02620">
    <property type="entry name" value="YceD"/>
    <property type="match status" value="1"/>
</dbReference>
<comment type="caution">
    <text evidence="1">The sequence shown here is derived from an EMBL/GenBank/DDBJ whole genome shotgun (WGS) entry which is preliminary data.</text>
</comment>
<proteinExistence type="predicted"/>
<name>A0A844AMP6_9RHOB</name>
<evidence type="ECO:0000313" key="2">
    <source>
        <dbReference type="Proteomes" id="UP000436694"/>
    </source>
</evidence>
<organism evidence="1 2">
    <name type="scientific">Tritonibacter aquimaris</name>
    <dbReference type="NCBI Taxonomy" id="2663379"/>
    <lineage>
        <taxon>Bacteria</taxon>
        <taxon>Pseudomonadati</taxon>
        <taxon>Pseudomonadota</taxon>
        <taxon>Alphaproteobacteria</taxon>
        <taxon>Rhodobacterales</taxon>
        <taxon>Paracoccaceae</taxon>
        <taxon>Tritonibacter</taxon>
    </lineage>
</organism>
<protein>
    <submittedName>
        <fullName evidence="1">DUF177 domain-containing protein</fullName>
    </submittedName>
</protein>
<dbReference type="RefSeq" id="WP_153544216.1">
    <property type="nucleotide sequence ID" value="NZ_WIXK01000001.1"/>
</dbReference>
<dbReference type="EMBL" id="WIXK01000001">
    <property type="protein sequence ID" value="MQY41223.1"/>
    <property type="molecule type" value="Genomic_DNA"/>
</dbReference>
<dbReference type="InterPro" id="IPR003772">
    <property type="entry name" value="YceD"/>
</dbReference>
<keyword evidence="2" id="KW-1185">Reference proteome</keyword>